<feature type="region of interest" description="Disordered" evidence="1">
    <location>
        <begin position="62"/>
        <end position="128"/>
    </location>
</feature>
<organism evidence="2 3">
    <name type="scientific">Trichogramma brassicae</name>
    <dbReference type="NCBI Taxonomy" id="86971"/>
    <lineage>
        <taxon>Eukaryota</taxon>
        <taxon>Metazoa</taxon>
        <taxon>Ecdysozoa</taxon>
        <taxon>Arthropoda</taxon>
        <taxon>Hexapoda</taxon>
        <taxon>Insecta</taxon>
        <taxon>Pterygota</taxon>
        <taxon>Neoptera</taxon>
        <taxon>Endopterygota</taxon>
        <taxon>Hymenoptera</taxon>
        <taxon>Apocrita</taxon>
        <taxon>Proctotrupomorpha</taxon>
        <taxon>Chalcidoidea</taxon>
        <taxon>Trichogrammatidae</taxon>
        <taxon>Trichogramma</taxon>
    </lineage>
</organism>
<accession>A0A6H5IJZ7</accession>
<feature type="region of interest" description="Disordered" evidence="1">
    <location>
        <begin position="281"/>
        <end position="301"/>
    </location>
</feature>
<keyword evidence="3" id="KW-1185">Reference proteome</keyword>
<protein>
    <submittedName>
        <fullName evidence="2">Uncharacterized protein</fullName>
    </submittedName>
</protein>
<proteinExistence type="predicted"/>
<dbReference type="Proteomes" id="UP000479190">
    <property type="component" value="Unassembled WGS sequence"/>
</dbReference>
<gene>
    <name evidence="2" type="ORF">TBRA_LOCUS7937</name>
</gene>
<reference evidence="2 3" key="1">
    <citation type="submission" date="2020-02" db="EMBL/GenBank/DDBJ databases">
        <authorList>
            <person name="Ferguson B K."/>
        </authorList>
    </citation>
    <scope>NUCLEOTIDE SEQUENCE [LARGE SCALE GENOMIC DNA]</scope>
</reference>
<evidence type="ECO:0000256" key="1">
    <source>
        <dbReference type="SAM" id="MobiDB-lite"/>
    </source>
</evidence>
<dbReference type="AlphaFoldDB" id="A0A6H5IJZ7"/>
<evidence type="ECO:0000313" key="3">
    <source>
        <dbReference type="Proteomes" id="UP000479190"/>
    </source>
</evidence>
<name>A0A6H5IJZ7_9HYME</name>
<feature type="compositionally biased region" description="Basic residues" evidence="1">
    <location>
        <begin position="111"/>
        <end position="120"/>
    </location>
</feature>
<sequence>MSFVRHRQATKLCDRSTSKFFQTSDDELAMTNLYLQSAKKFTFSPFRSKKILFQSRKILPDIEESPSPRGGLIEENNRAGPNQEIAPQETTNNASSLNRRALSRKTDFPKNKAKSRKTRAANRPPQEPTALWQAVRARIEAARAAHREAAGLLRESFAEFDRFVEQHGRNANDEVPAFARLIATKRAMDAAGTPSTRTASTTAHRRARGGARKAGSGRLPAGHPSSARESYSSVCGWPPWNVDGSGLTLTRRYHRRRGQETAGSAAYQACFAAESARTGPIIPEETLKRHQRRNDATTQQE</sequence>
<evidence type="ECO:0000313" key="2">
    <source>
        <dbReference type="EMBL" id="CAB0036055.1"/>
    </source>
</evidence>
<dbReference type="EMBL" id="CADCXV010000806">
    <property type="protein sequence ID" value="CAB0036055.1"/>
    <property type="molecule type" value="Genomic_DNA"/>
</dbReference>
<feature type="region of interest" description="Disordered" evidence="1">
    <location>
        <begin position="189"/>
        <end position="233"/>
    </location>
</feature>
<feature type="compositionally biased region" description="Low complexity" evidence="1">
    <location>
        <begin position="190"/>
        <end position="202"/>
    </location>
</feature>
<feature type="compositionally biased region" description="Polar residues" evidence="1">
    <location>
        <begin position="88"/>
        <end position="98"/>
    </location>
</feature>